<accession>A0ABY0BMW8</accession>
<feature type="non-terminal residue" evidence="3">
    <location>
        <position position="1"/>
    </location>
</feature>
<name>A0ABY0BMW8_9GAMM</name>
<dbReference type="InterPro" id="IPR003423">
    <property type="entry name" value="OMP_efflux"/>
</dbReference>
<protein>
    <submittedName>
        <fullName evidence="3">TolC family protein</fullName>
    </submittedName>
</protein>
<gene>
    <name evidence="3" type="ORF">CWE07_14360</name>
</gene>
<evidence type="ECO:0000256" key="1">
    <source>
        <dbReference type="ARBA" id="ARBA00007613"/>
    </source>
</evidence>
<feature type="non-terminal residue" evidence="3">
    <location>
        <position position="323"/>
    </location>
</feature>
<comment type="caution">
    <text evidence="3">The sequence shown here is derived from an EMBL/GenBank/DDBJ whole genome shotgun (WGS) entry which is preliminary data.</text>
</comment>
<organism evidence="3 4">
    <name type="scientific">Aliidiomarina maris</name>
    <dbReference type="NCBI Taxonomy" id="531312"/>
    <lineage>
        <taxon>Bacteria</taxon>
        <taxon>Pseudomonadati</taxon>
        <taxon>Pseudomonadota</taxon>
        <taxon>Gammaproteobacteria</taxon>
        <taxon>Alteromonadales</taxon>
        <taxon>Idiomarinaceae</taxon>
        <taxon>Aliidiomarina</taxon>
    </lineage>
</organism>
<dbReference type="SUPFAM" id="SSF56954">
    <property type="entry name" value="Outer membrane efflux proteins (OEP)"/>
    <property type="match status" value="1"/>
</dbReference>
<dbReference type="Gene3D" id="1.20.1600.10">
    <property type="entry name" value="Outer membrane efflux proteins (OEP)"/>
    <property type="match status" value="1"/>
</dbReference>
<dbReference type="PANTHER" id="PTHR30203">
    <property type="entry name" value="OUTER MEMBRANE CATION EFFLUX PROTEIN"/>
    <property type="match status" value="1"/>
</dbReference>
<comment type="similarity">
    <text evidence="1">Belongs to the outer membrane factor (OMF) (TC 1.B.17) family.</text>
</comment>
<keyword evidence="2" id="KW-0175">Coiled coil</keyword>
<evidence type="ECO:0000313" key="4">
    <source>
        <dbReference type="Proteomes" id="UP000287865"/>
    </source>
</evidence>
<evidence type="ECO:0000256" key="2">
    <source>
        <dbReference type="SAM" id="Coils"/>
    </source>
</evidence>
<dbReference type="Pfam" id="PF02321">
    <property type="entry name" value="OEP"/>
    <property type="match status" value="2"/>
</dbReference>
<sequence>SQEIPIFNRRGMSIEQAKSSELAAKARLTQVRAEIAANVVQAFSEYLYVLENQALQRDLVQLLEQFSSIAEQRYAAGDAAMGDLLRAQNALDEARSEYDNLQAMRFSQRARLNSALGRDARAELHGDYALEASHREFAHLPAAPDTLYEQLKENNPALLALRADVKSLVVAQDIANTSGLPRLMIGAEYMNTNMASDTVTGMLSVSLPIWRANYRAQREAAEADLASGLHELEASELAIQAELSMALYEWQDAERNRVLYGDVLIGRAEQAVASSLSNYQSGSASFTDVITSQQEWLSFALAHRRAMANQLAAVATIHALMPT</sequence>
<dbReference type="InterPro" id="IPR010131">
    <property type="entry name" value="MdtP/NodT-like"/>
</dbReference>
<proteinExistence type="inferred from homology"/>
<feature type="coiled-coil region" evidence="2">
    <location>
        <begin position="52"/>
        <end position="104"/>
    </location>
</feature>
<dbReference type="Proteomes" id="UP000287865">
    <property type="component" value="Unassembled WGS sequence"/>
</dbReference>
<dbReference type="RefSeq" id="WP_133307013.1">
    <property type="nucleotide sequence ID" value="NZ_PIPK01000041.1"/>
</dbReference>
<reference evidence="3 4" key="1">
    <citation type="journal article" date="2018" name="Front. Microbiol.">
        <title>Genome-Based Analysis Reveals the Taxonomy and Diversity of the Family Idiomarinaceae.</title>
        <authorList>
            <person name="Liu Y."/>
            <person name="Lai Q."/>
            <person name="Shao Z."/>
        </authorList>
    </citation>
    <scope>NUCLEOTIDE SEQUENCE [LARGE SCALE GENOMIC DNA]</scope>
    <source>
        <strain evidence="3 4">CF12-14</strain>
    </source>
</reference>
<keyword evidence="4" id="KW-1185">Reference proteome</keyword>
<dbReference type="EMBL" id="PIPK01000041">
    <property type="protein sequence ID" value="RUO17942.1"/>
    <property type="molecule type" value="Genomic_DNA"/>
</dbReference>
<evidence type="ECO:0000313" key="3">
    <source>
        <dbReference type="EMBL" id="RUO17942.1"/>
    </source>
</evidence>